<evidence type="ECO:0000313" key="2">
    <source>
        <dbReference type="EMBL" id="MBV7378346.1"/>
    </source>
</evidence>
<dbReference type="EMBL" id="JAHUZE010000001">
    <property type="protein sequence ID" value="MBV7378346.1"/>
    <property type="molecule type" value="Genomic_DNA"/>
</dbReference>
<dbReference type="PANTHER" id="PTHR33930">
    <property type="entry name" value="ALKYL HYDROPEROXIDE REDUCTASE AHPD"/>
    <property type="match status" value="1"/>
</dbReference>
<accession>A0ABS6T169</accession>
<dbReference type="NCBIfam" id="TIGR00778">
    <property type="entry name" value="ahpD_dom"/>
    <property type="match status" value="1"/>
</dbReference>
<proteinExistence type="predicted"/>
<reference evidence="2 3" key="1">
    <citation type="submission" date="2021-05" db="EMBL/GenBank/DDBJ databases">
        <title>Culturable bacteria isolated from Daya Bay.</title>
        <authorList>
            <person name="Zheng W."/>
            <person name="Yu S."/>
            <person name="Huang Y."/>
        </authorList>
    </citation>
    <scope>NUCLEOTIDE SEQUENCE [LARGE SCALE GENOMIC DNA]</scope>
    <source>
        <strain evidence="2 3">DP4N28-5</strain>
    </source>
</reference>
<dbReference type="RefSeq" id="WP_218391313.1">
    <property type="nucleotide sequence ID" value="NZ_JAHUZE010000001.1"/>
</dbReference>
<comment type="caution">
    <text evidence="2">The sequence shown here is derived from an EMBL/GenBank/DDBJ whole genome shotgun (WGS) entry which is preliminary data.</text>
</comment>
<evidence type="ECO:0000259" key="1">
    <source>
        <dbReference type="Pfam" id="PF02627"/>
    </source>
</evidence>
<dbReference type="InterPro" id="IPR004675">
    <property type="entry name" value="AhpD_core"/>
</dbReference>
<keyword evidence="3" id="KW-1185">Reference proteome</keyword>
<organism evidence="2 3">
    <name type="scientific">Maritimibacter dapengensis</name>
    <dbReference type="NCBI Taxonomy" id="2836868"/>
    <lineage>
        <taxon>Bacteria</taxon>
        <taxon>Pseudomonadati</taxon>
        <taxon>Pseudomonadota</taxon>
        <taxon>Alphaproteobacteria</taxon>
        <taxon>Rhodobacterales</taxon>
        <taxon>Roseobacteraceae</taxon>
        <taxon>Maritimibacter</taxon>
    </lineage>
</organism>
<name>A0ABS6T169_9RHOB</name>
<evidence type="ECO:0000313" key="3">
    <source>
        <dbReference type="Proteomes" id="UP000756530"/>
    </source>
</evidence>
<dbReference type="Proteomes" id="UP000756530">
    <property type="component" value="Unassembled WGS sequence"/>
</dbReference>
<sequence>MDFKDYLANTTDNLEKFRAVQPKAAQGFSAMHRGAFFEGDVSVKHKELMALAIAMATHCDDCIGFHMKAAIRAGVTRTEVAETISVAISMGGGPAYMYGAHALEAFDQLAPAVAAE</sequence>
<feature type="domain" description="Carboxymuconolactone decarboxylase-like" evidence="1">
    <location>
        <begin position="22"/>
        <end position="104"/>
    </location>
</feature>
<gene>
    <name evidence="2" type="ORF">KJP28_05375</name>
</gene>
<dbReference type="InterPro" id="IPR003779">
    <property type="entry name" value="CMD-like"/>
</dbReference>
<protein>
    <submittedName>
        <fullName evidence="2">Carboxymuconolactone decarboxylase family protein</fullName>
    </submittedName>
</protein>
<dbReference type="PANTHER" id="PTHR33930:SF2">
    <property type="entry name" value="BLR3452 PROTEIN"/>
    <property type="match status" value="1"/>
</dbReference>
<dbReference type="Pfam" id="PF02627">
    <property type="entry name" value="CMD"/>
    <property type="match status" value="1"/>
</dbReference>